<gene>
    <name evidence="2" type="ORF">DB31_3561</name>
</gene>
<evidence type="ECO:0000313" key="3">
    <source>
        <dbReference type="Proteomes" id="UP000028725"/>
    </source>
</evidence>
<accession>A0A085WUR8</accession>
<sequence length="150" mass="17191">MSEGTAEAGCVALLRRFVSLQAELVKAWLLFHPGGLDPWASTRVARHGEVFVRGERWHFHRHGGGVDFTGDESRRVVDVHRAAGTPELFDTWRLMLYFESLNMNTVRVGAREFPTDDERSLDQWLQELEKLGLVARDRTDAQLWRISMAN</sequence>
<dbReference type="Proteomes" id="UP000028725">
    <property type="component" value="Unassembled WGS sequence"/>
</dbReference>
<reference evidence="2 3" key="1">
    <citation type="submission" date="2014-04" db="EMBL/GenBank/DDBJ databases">
        <title>Genome assembly of Hyalangium minutum DSM 14724.</title>
        <authorList>
            <person name="Sharma G."/>
            <person name="Subramanian S."/>
        </authorList>
    </citation>
    <scope>NUCLEOTIDE SEQUENCE [LARGE SCALE GENOMIC DNA]</scope>
    <source>
        <strain evidence="2 3">DSM 14724</strain>
    </source>
</reference>
<evidence type="ECO:0000259" key="1">
    <source>
        <dbReference type="Pfam" id="PF21837"/>
    </source>
</evidence>
<dbReference type="InterPro" id="IPR054191">
    <property type="entry name" value="DUF6896"/>
</dbReference>
<name>A0A085WUR8_9BACT</name>
<feature type="domain" description="DUF6896" evidence="1">
    <location>
        <begin position="12"/>
        <end position="145"/>
    </location>
</feature>
<dbReference type="OrthoDB" id="5521935at2"/>
<organism evidence="2 3">
    <name type="scientific">Hyalangium minutum</name>
    <dbReference type="NCBI Taxonomy" id="394096"/>
    <lineage>
        <taxon>Bacteria</taxon>
        <taxon>Pseudomonadati</taxon>
        <taxon>Myxococcota</taxon>
        <taxon>Myxococcia</taxon>
        <taxon>Myxococcales</taxon>
        <taxon>Cystobacterineae</taxon>
        <taxon>Archangiaceae</taxon>
        <taxon>Hyalangium</taxon>
    </lineage>
</organism>
<dbReference type="AlphaFoldDB" id="A0A085WUR8"/>
<proteinExistence type="predicted"/>
<dbReference type="Pfam" id="PF21837">
    <property type="entry name" value="DUF6896"/>
    <property type="match status" value="1"/>
</dbReference>
<protein>
    <recommendedName>
        <fullName evidence="1">DUF6896 domain-containing protein</fullName>
    </recommendedName>
</protein>
<dbReference type="RefSeq" id="WP_044183409.1">
    <property type="nucleotide sequence ID" value="NZ_JMCB01000002.1"/>
</dbReference>
<comment type="caution">
    <text evidence="2">The sequence shown here is derived from an EMBL/GenBank/DDBJ whole genome shotgun (WGS) entry which is preliminary data.</text>
</comment>
<keyword evidence="3" id="KW-1185">Reference proteome</keyword>
<dbReference type="EMBL" id="JMCB01000002">
    <property type="protein sequence ID" value="KFE71431.1"/>
    <property type="molecule type" value="Genomic_DNA"/>
</dbReference>
<evidence type="ECO:0000313" key="2">
    <source>
        <dbReference type="EMBL" id="KFE71431.1"/>
    </source>
</evidence>